<comment type="similarity">
    <text evidence="1">Belongs to the peptidase S13 family.</text>
</comment>
<dbReference type="GO" id="GO:0000270">
    <property type="term" value="P:peptidoglycan metabolic process"/>
    <property type="evidence" value="ECO:0007669"/>
    <property type="project" value="TreeGrafter"/>
</dbReference>
<protein>
    <submittedName>
        <fullName evidence="3">D-alanyl-D-alanine carboxypeptidase / D-alanyl-D-alanine-endopeptidase (Penicillin-binding protein 4)</fullName>
    </submittedName>
</protein>
<dbReference type="Gene3D" id="3.40.710.10">
    <property type="entry name" value="DD-peptidase/beta-lactamase superfamily"/>
    <property type="match status" value="1"/>
</dbReference>
<evidence type="ECO:0000313" key="4">
    <source>
        <dbReference type="Proteomes" id="UP000198642"/>
    </source>
</evidence>
<dbReference type="Pfam" id="PF02113">
    <property type="entry name" value="Peptidase_S13"/>
    <property type="match status" value="1"/>
</dbReference>
<keyword evidence="3" id="KW-0645">Protease</keyword>
<dbReference type="InterPro" id="IPR000667">
    <property type="entry name" value="Peptidase_S13"/>
</dbReference>
<dbReference type="AlphaFoldDB" id="A0A1I0WC15"/>
<dbReference type="EMBL" id="FOJW01000002">
    <property type="protein sequence ID" value="SFA85446.1"/>
    <property type="molecule type" value="Genomic_DNA"/>
</dbReference>
<dbReference type="PANTHER" id="PTHR30023:SF0">
    <property type="entry name" value="PENICILLIN-SENSITIVE CARBOXYPEPTIDASE A"/>
    <property type="match status" value="1"/>
</dbReference>
<accession>A0A1I0WC15</accession>
<dbReference type="SUPFAM" id="SSF56601">
    <property type="entry name" value="beta-lactamase/transpeptidase-like"/>
    <property type="match status" value="1"/>
</dbReference>
<dbReference type="GO" id="GO:0006508">
    <property type="term" value="P:proteolysis"/>
    <property type="evidence" value="ECO:0007669"/>
    <property type="project" value="InterPro"/>
</dbReference>
<reference evidence="3 4" key="1">
    <citation type="submission" date="2016-10" db="EMBL/GenBank/DDBJ databases">
        <authorList>
            <person name="de Groot N.N."/>
        </authorList>
    </citation>
    <scope>NUCLEOTIDE SEQUENCE [LARGE SCALE GENOMIC DNA]</scope>
    <source>
        <strain evidence="3 4">CGMCC 1.3702</strain>
    </source>
</reference>
<keyword evidence="4" id="KW-1185">Reference proteome</keyword>
<organism evidence="3 4">
    <name type="scientific">Lentibacillus halodurans</name>
    <dbReference type="NCBI Taxonomy" id="237679"/>
    <lineage>
        <taxon>Bacteria</taxon>
        <taxon>Bacillati</taxon>
        <taxon>Bacillota</taxon>
        <taxon>Bacilli</taxon>
        <taxon>Bacillales</taxon>
        <taxon>Bacillaceae</taxon>
        <taxon>Lentibacillus</taxon>
    </lineage>
</organism>
<evidence type="ECO:0000256" key="1">
    <source>
        <dbReference type="ARBA" id="ARBA00006096"/>
    </source>
</evidence>
<dbReference type="Gene3D" id="3.50.80.20">
    <property type="entry name" value="D-Ala-D-Ala carboxypeptidase C, peptidase S13"/>
    <property type="match status" value="1"/>
</dbReference>
<keyword evidence="2" id="KW-0378">Hydrolase</keyword>
<evidence type="ECO:0000256" key="2">
    <source>
        <dbReference type="ARBA" id="ARBA00022801"/>
    </source>
</evidence>
<dbReference type="InterPro" id="IPR012338">
    <property type="entry name" value="Beta-lactam/transpept-like"/>
</dbReference>
<dbReference type="PRINTS" id="PR00922">
    <property type="entry name" value="DADACBPTASE3"/>
</dbReference>
<dbReference type="PANTHER" id="PTHR30023">
    <property type="entry name" value="D-ALANYL-D-ALANINE CARBOXYPEPTIDASE"/>
    <property type="match status" value="1"/>
</dbReference>
<dbReference type="Proteomes" id="UP000198642">
    <property type="component" value="Unassembled WGS sequence"/>
</dbReference>
<gene>
    <name evidence="3" type="ORF">SAMN04488072_102333</name>
</gene>
<dbReference type="STRING" id="237679.SAMN04488072_102333"/>
<dbReference type="GO" id="GO:0004185">
    <property type="term" value="F:serine-type carboxypeptidase activity"/>
    <property type="evidence" value="ECO:0007669"/>
    <property type="project" value="InterPro"/>
</dbReference>
<name>A0A1I0WC15_9BACI</name>
<keyword evidence="3" id="KW-0121">Carboxypeptidase</keyword>
<dbReference type="NCBIfam" id="TIGR00666">
    <property type="entry name" value="PBP4"/>
    <property type="match status" value="1"/>
</dbReference>
<evidence type="ECO:0000313" key="3">
    <source>
        <dbReference type="EMBL" id="SFA85446.1"/>
    </source>
</evidence>
<proteinExistence type="inferred from homology"/>
<sequence>MMTARKFTFGLVFLFLVIGMFGSVSTSTDDSLNGGGEEQNTMAENLENFIKNEPKLQSALTGISIRDASTGEKIYSHLGDIRLRPASNMKLLTAAAALSALGEDYTFSTELLTDGSVKGNQLNGDLVLKGKGDPTLLPKDFDTFAKQIKDSGIDEVKGDIIADDTWYDDMRLSPDLVWRDEQWYYGAQISALTAAPDEDYDAGTVTIEVIPGEAGEKPAVMVTPDTSYMQVKNNAATIAGDEEEDLILERVHGGNTITINGTIPAASSSVKEWMAVWEPTEYALDLFKQSLKEQGITWTGEVKTGTAPANAEIVYTHESMTLSELLVPFMKLSNNTHAEMLIKEMGKVIHGEGSWEKGLAVVETEMNKLGMNTSILKIKDGSGISHMNLLPPDEISKLLYIVQEKQWFNPYENALPVAGKSERMAGGTLRQRMEDQNVRAKTGTIDGVSTLSGYVESKNGDTLIFSIMLNNLFDEDDGPSIEDKIVEMIATHE</sequence>